<dbReference type="Proteomes" id="UP000659388">
    <property type="component" value="Unassembled WGS sequence"/>
</dbReference>
<dbReference type="GO" id="GO:0015288">
    <property type="term" value="F:porin activity"/>
    <property type="evidence" value="ECO:0007669"/>
    <property type="project" value="TreeGrafter"/>
</dbReference>
<evidence type="ECO:0000313" key="10">
    <source>
        <dbReference type="EMBL" id="MBL3658784.1"/>
    </source>
</evidence>
<evidence type="ECO:0000256" key="2">
    <source>
        <dbReference type="ARBA" id="ARBA00007613"/>
    </source>
</evidence>
<reference evidence="10" key="1">
    <citation type="submission" date="2021-01" db="EMBL/GenBank/DDBJ databases">
        <title>Fulvivirga kasyanovii gen. nov., sp nov., a novel member of the phylum Bacteroidetes isolated from seawater in a mussel farm.</title>
        <authorList>
            <person name="Zhao L.-H."/>
            <person name="Wang Z.-J."/>
        </authorList>
    </citation>
    <scope>NUCLEOTIDE SEQUENCE</scope>
    <source>
        <strain evidence="10">2943</strain>
    </source>
</reference>
<dbReference type="Gene3D" id="1.20.1600.10">
    <property type="entry name" value="Outer membrane efflux proteins (OEP)"/>
    <property type="match status" value="1"/>
</dbReference>
<dbReference type="GO" id="GO:0009279">
    <property type="term" value="C:cell outer membrane"/>
    <property type="evidence" value="ECO:0007669"/>
    <property type="project" value="UniProtKB-SubCell"/>
</dbReference>
<keyword evidence="5" id="KW-0812">Transmembrane</keyword>
<dbReference type="PANTHER" id="PTHR30026:SF20">
    <property type="entry name" value="OUTER MEMBRANE PROTEIN TOLC"/>
    <property type="match status" value="1"/>
</dbReference>
<feature type="coiled-coil region" evidence="8">
    <location>
        <begin position="383"/>
        <end position="410"/>
    </location>
</feature>
<keyword evidence="6" id="KW-0472">Membrane</keyword>
<evidence type="ECO:0000256" key="8">
    <source>
        <dbReference type="SAM" id="Coils"/>
    </source>
</evidence>
<evidence type="ECO:0000256" key="7">
    <source>
        <dbReference type="ARBA" id="ARBA00023237"/>
    </source>
</evidence>
<feature type="chain" id="PRO_5036772468" evidence="9">
    <location>
        <begin position="31"/>
        <end position="467"/>
    </location>
</feature>
<dbReference type="EMBL" id="JAESIY010000017">
    <property type="protein sequence ID" value="MBL3658784.1"/>
    <property type="molecule type" value="Genomic_DNA"/>
</dbReference>
<keyword evidence="11" id="KW-1185">Reference proteome</keyword>
<organism evidence="10 11">
    <name type="scientific">Fulvivirga sediminis</name>
    <dbReference type="NCBI Taxonomy" id="2803949"/>
    <lineage>
        <taxon>Bacteria</taxon>
        <taxon>Pseudomonadati</taxon>
        <taxon>Bacteroidota</taxon>
        <taxon>Cytophagia</taxon>
        <taxon>Cytophagales</taxon>
        <taxon>Fulvivirgaceae</taxon>
        <taxon>Fulvivirga</taxon>
    </lineage>
</organism>
<proteinExistence type="inferred from homology"/>
<keyword evidence="3" id="KW-0813">Transport</keyword>
<evidence type="ECO:0000313" key="11">
    <source>
        <dbReference type="Proteomes" id="UP000659388"/>
    </source>
</evidence>
<feature type="signal peptide" evidence="9">
    <location>
        <begin position="1"/>
        <end position="30"/>
    </location>
</feature>
<keyword evidence="8" id="KW-0175">Coiled coil</keyword>
<keyword evidence="4" id="KW-1134">Transmembrane beta strand</keyword>
<dbReference type="RefSeq" id="WP_202246577.1">
    <property type="nucleotide sequence ID" value="NZ_JAESIY010000017.1"/>
</dbReference>
<keyword evidence="7" id="KW-0998">Cell outer membrane</keyword>
<evidence type="ECO:0000256" key="5">
    <source>
        <dbReference type="ARBA" id="ARBA00022692"/>
    </source>
</evidence>
<dbReference type="GO" id="GO:0015562">
    <property type="term" value="F:efflux transmembrane transporter activity"/>
    <property type="evidence" value="ECO:0007669"/>
    <property type="project" value="InterPro"/>
</dbReference>
<gene>
    <name evidence="10" type="ORF">JL102_21725</name>
</gene>
<dbReference type="PANTHER" id="PTHR30026">
    <property type="entry name" value="OUTER MEMBRANE PROTEIN TOLC"/>
    <property type="match status" value="1"/>
</dbReference>
<dbReference type="InterPro" id="IPR003423">
    <property type="entry name" value="OMP_efflux"/>
</dbReference>
<accession>A0A937FCQ1</accession>
<dbReference type="Pfam" id="PF02321">
    <property type="entry name" value="OEP"/>
    <property type="match status" value="2"/>
</dbReference>
<name>A0A937FCQ1_9BACT</name>
<evidence type="ECO:0000256" key="4">
    <source>
        <dbReference type="ARBA" id="ARBA00022452"/>
    </source>
</evidence>
<evidence type="ECO:0000256" key="3">
    <source>
        <dbReference type="ARBA" id="ARBA00022448"/>
    </source>
</evidence>
<sequence>MNFHKKVTHTYSLFIAVAMMALTTAVTGQAQVSTEEPTLQVLTLEQAVDLALKNNKQLQMQANNSEVAQNNVYLGNAGFLPTVNLMGSGEYSSSSQELSIRTFQPEPPVLTFDEDGVKSKKAAVLIQADYVVISGLARKYSYSILKKKSTLENLKQEIAINETIVAVTGMFTQIASLQSREELLQETILVTTDRLAKIEDRKAFGQATGLDILKAKTYLNQDQSSLDEVALNKTNRIKQLNRWIGLPLDTLYRVNINYLLPEEADPKQVIANVKENNPNIKLAQSGVNIAEDQLGLAQSNLFPKLKVFANYGYAYQENDLQQLAELQNRGYTVGASLQYNIFNGSKTKREIQNATINIESQKIYSQDIEDQITTEALQELNTLAILRNQLEREMDNLDTFEETFNRTQERYSNGQATSLDLRDTQTALFNARVQVNDIKLKMVNSGMRLESLTGQLIKEDAENETIK</sequence>
<evidence type="ECO:0000256" key="1">
    <source>
        <dbReference type="ARBA" id="ARBA00004442"/>
    </source>
</evidence>
<comment type="similarity">
    <text evidence="2">Belongs to the outer membrane factor (OMF) (TC 1.B.17) family.</text>
</comment>
<dbReference type="AlphaFoldDB" id="A0A937FCQ1"/>
<evidence type="ECO:0000256" key="9">
    <source>
        <dbReference type="SAM" id="SignalP"/>
    </source>
</evidence>
<dbReference type="SUPFAM" id="SSF56954">
    <property type="entry name" value="Outer membrane efflux proteins (OEP)"/>
    <property type="match status" value="1"/>
</dbReference>
<comment type="subcellular location">
    <subcellularLocation>
        <location evidence="1">Cell outer membrane</location>
    </subcellularLocation>
</comment>
<keyword evidence="9" id="KW-0732">Signal</keyword>
<dbReference type="GO" id="GO:1990281">
    <property type="term" value="C:efflux pump complex"/>
    <property type="evidence" value="ECO:0007669"/>
    <property type="project" value="TreeGrafter"/>
</dbReference>
<evidence type="ECO:0000256" key="6">
    <source>
        <dbReference type="ARBA" id="ARBA00023136"/>
    </source>
</evidence>
<protein>
    <submittedName>
        <fullName evidence="10">TolC family protein</fullName>
    </submittedName>
</protein>
<dbReference type="InterPro" id="IPR051906">
    <property type="entry name" value="TolC-like"/>
</dbReference>
<comment type="caution">
    <text evidence="10">The sequence shown here is derived from an EMBL/GenBank/DDBJ whole genome shotgun (WGS) entry which is preliminary data.</text>
</comment>